<keyword evidence="1" id="KW-0472">Membrane</keyword>
<evidence type="ECO:0000313" key="2">
    <source>
        <dbReference type="EMBL" id="KAK4294506.1"/>
    </source>
</evidence>
<proteinExistence type="predicted"/>
<sequence>MTNKIARTGAEGEIVQVLLANVLDIDDDIRQIHAMTTTDYSRYYWYTLFTTVGILASLGRSYEEGGPLSLLTLPSASTTKP</sequence>
<keyword evidence="1" id="KW-0812">Transmembrane</keyword>
<dbReference type="EMBL" id="JAWZYT010004274">
    <property type="protein sequence ID" value="KAK4294506.1"/>
    <property type="molecule type" value="Genomic_DNA"/>
</dbReference>
<accession>A0AAE1NS42</accession>
<organism evidence="2 3">
    <name type="scientific">Petrolisthes manimaculis</name>
    <dbReference type="NCBI Taxonomy" id="1843537"/>
    <lineage>
        <taxon>Eukaryota</taxon>
        <taxon>Metazoa</taxon>
        <taxon>Ecdysozoa</taxon>
        <taxon>Arthropoda</taxon>
        <taxon>Crustacea</taxon>
        <taxon>Multicrustacea</taxon>
        <taxon>Malacostraca</taxon>
        <taxon>Eumalacostraca</taxon>
        <taxon>Eucarida</taxon>
        <taxon>Decapoda</taxon>
        <taxon>Pleocyemata</taxon>
        <taxon>Anomura</taxon>
        <taxon>Galatheoidea</taxon>
        <taxon>Porcellanidae</taxon>
        <taxon>Petrolisthes</taxon>
    </lineage>
</organism>
<evidence type="ECO:0000313" key="3">
    <source>
        <dbReference type="Proteomes" id="UP001292094"/>
    </source>
</evidence>
<name>A0AAE1NS42_9EUCA</name>
<reference evidence="2" key="1">
    <citation type="submission" date="2023-11" db="EMBL/GenBank/DDBJ databases">
        <title>Genome assemblies of two species of porcelain crab, Petrolisthes cinctipes and Petrolisthes manimaculis (Anomura: Porcellanidae).</title>
        <authorList>
            <person name="Angst P."/>
        </authorList>
    </citation>
    <scope>NUCLEOTIDE SEQUENCE</scope>
    <source>
        <strain evidence="2">PB745_02</strain>
        <tissue evidence="2">Gill</tissue>
    </source>
</reference>
<comment type="caution">
    <text evidence="2">The sequence shown here is derived from an EMBL/GenBank/DDBJ whole genome shotgun (WGS) entry which is preliminary data.</text>
</comment>
<protein>
    <submittedName>
        <fullName evidence="2">Uncharacterized protein</fullName>
    </submittedName>
</protein>
<keyword evidence="3" id="KW-1185">Reference proteome</keyword>
<feature type="transmembrane region" description="Helical" evidence="1">
    <location>
        <begin position="43"/>
        <end position="62"/>
    </location>
</feature>
<keyword evidence="1" id="KW-1133">Transmembrane helix</keyword>
<dbReference type="AlphaFoldDB" id="A0AAE1NS42"/>
<gene>
    <name evidence="2" type="ORF">Pmani_032876</name>
</gene>
<dbReference type="Proteomes" id="UP001292094">
    <property type="component" value="Unassembled WGS sequence"/>
</dbReference>
<evidence type="ECO:0000256" key="1">
    <source>
        <dbReference type="SAM" id="Phobius"/>
    </source>
</evidence>